<comment type="caution">
    <text evidence="9">The sequence shown here is derived from an EMBL/GenBank/DDBJ whole genome shotgun (WGS) entry which is preliminary data.</text>
</comment>
<comment type="similarity">
    <text evidence="2">Belongs to the MsrB Met sulfoxide reductase family.</text>
</comment>
<name>A0A3P3W8Z6_9FLAO</name>
<evidence type="ECO:0000256" key="3">
    <source>
        <dbReference type="ARBA" id="ARBA00012499"/>
    </source>
</evidence>
<evidence type="ECO:0000256" key="2">
    <source>
        <dbReference type="ARBA" id="ARBA00007174"/>
    </source>
</evidence>
<dbReference type="Pfam" id="PF01641">
    <property type="entry name" value="SelR"/>
    <property type="match status" value="1"/>
</dbReference>
<dbReference type="GO" id="GO:0030091">
    <property type="term" value="P:protein repair"/>
    <property type="evidence" value="ECO:0007669"/>
    <property type="project" value="InterPro"/>
</dbReference>
<keyword evidence="6 9" id="KW-0560">Oxidoreductase</keyword>
<keyword evidence="5" id="KW-0862">Zinc</keyword>
<keyword evidence="4" id="KW-0479">Metal-binding</keyword>
<evidence type="ECO:0000256" key="7">
    <source>
        <dbReference type="ARBA" id="ARBA00048488"/>
    </source>
</evidence>
<dbReference type="FunFam" id="2.170.150.20:FF:000001">
    <property type="entry name" value="Peptide methionine sulfoxide reductase MsrB"/>
    <property type="match status" value="1"/>
</dbReference>
<comment type="cofactor">
    <cofactor evidence="1">
        <name>Zn(2+)</name>
        <dbReference type="ChEBI" id="CHEBI:29105"/>
    </cofactor>
</comment>
<evidence type="ECO:0000313" key="9">
    <source>
        <dbReference type="EMBL" id="RRJ90817.1"/>
    </source>
</evidence>
<keyword evidence="10" id="KW-1185">Reference proteome</keyword>
<dbReference type="GO" id="GO:0006979">
    <property type="term" value="P:response to oxidative stress"/>
    <property type="evidence" value="ECO:0007669"/>
    <property type="project" value="InterPro"/>
</dbReference>
<dbReference type="Gene3D" id="2.170.150.20">
    <property type="entry name" value="Peptide methionine sulfoxide reductase"/>
    <property type="match status" value="1"/>
</dbReference>
<evidence type="ECO:0000256" key="5">
    <source>
        <dbReference type="ARBA" id="ARBA00022833"/>
    </source>
</evidence>
<gene>
    <name evidence="9" type="primary">msrB</name>
    <name evidence="9" type="ORF">EG849_10120</name>
</gene>
<sequence length="148" mass="16493">MLNWNDIIRFVNHGNPEPLKKVVKTDMEWKALLSAESYSITRQKGTEQPHRSAMCTHFESGTYQCICCDAPLFDSGEKFHSKSGWPSFTQPVTIESVGHIKDISHGMIRVEVTCNTCDAHLGHVFPDGPAPSGLRYCINAASLKKTDL</sequence>
<dbReference type="GO" id="GO:0033743">
    <property type="term" value="F:peptide-methionine (R)-S-oxide reductase activity"/>
    <property type="evidence" value="ECO:0007669"/>
    <property type="project" value="UniProtKB-EC"/>
</dbReference>
<comment type="catalytic activity">
    <reaction evidence="7">
        <text>L-methionyl-[protein] + [thioredoxin]-disulfide + H2O = L-methionyl-(R)-S-oxide-[protein] + [thioredoxin]-dithiol</text>
        <dbReference type="Rhea" id="RHEA:24164"/>
        <dbReference type="Rhea" id="RHEA-COMP:10698"/>
        <dbReference type="Rhea" id="RHEA-COMP:10700"/>
        <dbReference type="Rhea" id="RHEA-COMP:12313"/>
        <dbReference type="Rhea" id="RHEA-COMP:12314"/>
        <dbReference type="ChEBI" id="CHEBI:15377"/>
        <dbReference type="ChEBI" id="CHEBI:16044"/>
        <dbReference type="ChEBI" id="CHEBI:29950"/>
        <dbReference type="ChEBI" id="CHEBI:45764"/>
        <dbReference type="ChEBI" id="CHEBI:50058"/>
        <dbReference type="EC" id="1.8.4.12"/>
    </reaction>
</comment>
<reference evidence="9 10" key="1">
    <citation type="submission" date="2018-11" db="EMBL/GenBank/DDBJ databases">
        <title>Flavobacterium sp. nov., YIM 102600 draft genome.</title>
        <authorList>
            <person name="Li G."/>
            <person name="Jiang Y."/>
        </authorList>
    </citation>
    <scope>NUCLEOTIDE SEQUENCE [LARGE SCALE GENOMIC DNA]</scope>
    <source>
        <strain evidence="9 10">YIM 102600</strain>
    </source>
</reference>
<dbReference type="InterPro" id="IPR002579">
    <property type="entry name" value="Met_Sox_Rdtase_MsrB_dom"/>
</dbReference>
<dbReference type="RefSeq" id="WP_125012965.1">
    <property type="nucleotide sequence ID" value="NZ_RQVR01000010.1"/>
</dbReference>
<dbReference type="SUPFAM" id="SSF51316">
    <property type="entry name" value="Mss4-like"/>
    <property type="match status" value="1"/>
</dbReference>
<dbReference type="PANTHER" id="PTHR10173">
    <property type="entry name" value="METHIONINE SULFOXIDE REDUCTASE"/>
    <property type="match status" value="1"/>
</dbReference>
<dbReference type="Proteomes" id="UP000271937">
    <property type="component" value="Unassembled WGS sequence"/>
</dbReference>
<dbReference type="EC" id="1.8.4.12" evidence="3"/>
<evidence type="ECO:0000256" key="6">
    <source>
        <dbReference type="ARBA" id="ARBA00023002"/>
    </source>
</evidence>
<dbReference type="GO" id="GO:0046872">
    <property type="term" value="F:metal ion binding"/>
    <property type="evidence" value="ECO:0007669"/>
    <property type="project" value="UniProtKB-KW"/>
</dbReference>
<dbReference type="InterPro" id="IPR011057">
    <property type="entry name" value="Mss4-like_sf"/>
</dbReference>
<protein>
    <recommendedName>
        <fullName evidence="3">peptide-methionine (R)-S-oxide reductase</fullName>
        <ecNumber evidence="3">1.8.4.12</ecNumber>
    </recommendedName>
</protein>
<dbReference type="PROSITE" id="PS51790">
    <property type="entry name" value="MSRB"/>
    <property type="match status" value="1"/>
</dbReference>
<dbReference type="GO" id="GO:0005737">
    <property type="term" value="C:cytoplasm"/>
    <property type="evidence" value="ECO:0007669"/>
    <property type="project" value="TreeGrafter"/>
</dbReference>
<proteinExistence type="inferred from homology"/>
<evidence type="ECO:0000256" key="4">
    <source>
        <dbReference type="ARBA" id="ARBA00022723"/>
    </source>
</evidence>
<dbReference type="AlphaFoldDB" id="A0A3P3W8Z6"/>
<dbReference type="NCBIfam" id="TIGR00357">
    <property type="entry name" value="peptide-methionine (R)-S-oxide reductase MsrB"/>
    <property type="match status" value="1"/>
</dbReference>
<dbReference type="InterPro" id="IPR028427">
    <property type="entry name" value="Met_Sox_Rdtase_MsrB"/>
</dbReference>
<dbReference type="PANTHER" id="PTHR10173:SF52">
    <property type="entry name" value="METHIONINE-R-SULFOXIDE REDUCTASE B1"/>
    <property type="match status" value="1"/>
</dbReference>
<dbReference type="OrthoDB" id="4174719at2"/>
<organism evidence="9 10">
    <name type="scientific">Flavobacterium macacae</name>
    <dbReference type="NCBI Taxonomy" id="2488993"/>
    <lineage>
        <taxon>Bacteria</taxon>
        <taxon>Pseudomonadati</taxon>
        <taxon>Bacteroidota</taxon>
        <taxon>Flavobacteriia</taxon>
        <taxon>Flavobacteriales</taxon>
        <taxon>Flavobacteriaceae</taxon>
        <taxon>Flavobacterium</taxon>
    </lineage>
</organism>
<evidence type="ECO:0000313" key="10">
    <source>
        <dbReference type="Proteomes" id="UP000271937"/>
    </source>
</evidence>
<evidence type="ECO:0000256" key="1">
    <source>
        <dbReference type="ARBA" id="ARBA00001947"/>
    </source>
</evidence>
<accession>A0A3P3W8Z6</accession>
<dbReference type="EMBL" id="RQVR01000010">
    <property type="protein sequence ID" value="RRJ90817.1"/>
    <property type="molecule type" value="Genomic_DNA"/>
</dbReference>
<feature type="domain" description="MsrB" evidence="8">
    <location>
        <begin position="26"/>
        <end position="148"/>
    </location>
</feature>
<evidence type="ECO:0000259" key="8">
    <source>
        <dbReference type="PROSITE" id="PS51790"/>
    </source>
</evidence>